<name>A0AC35G7M0_9BILA</name>
<dbReference type="WBParaSite" id="PS1159_v2.g24271.t1">
    <property type="protein sequence ID" value="PS1159_v2.g24271.t1"/>
    <property type="gene ID" value="PS1159_v2.g24271"/>
</dbReference>
<organism evidence="1 2">
    <name type="scientific">Panagrolaimus sp. PS1159</name>
    <dbReference type="NCBI Taxonomy" id="55785"/>
    <lineage>
        <taxon>Eukaryota</taxon>
        <taxon>Metazoa</taxon>
        <taxon>Ecdysozoa</taxon>
        <taxon>Nematoda</taxon>
        <taxon>Chromadorea</taxon>
        <taxon>Rhabditida</taxon>
        <taxon>Tylenchina</taxon>
        <taxon>Panagrolaimomorpha</taxon>
        <taxon>Panagrolaimoidea</taxon>
        <taxon>Panagrolaimidae</taxon>
        <taxon>Panagrolaimus</taxon>
    </lineage>
</organism>
<sequence>MAEDNIAIRISDYDPIIPVYNSTTEDVEYGPHDGDESASLLRSDLPKSLKESLSSSIEKSKTIFSHIWSAIKWFFDKTKIFWGVVIYSIFGAMLFIWIEAPTDIESKLEKRQYHLIARDVLLHNIRLVHNESRGDMEHQWKEAIIQYESNMGIEMPEGETSWTFWMSLLYAGTIYTTIGYGNIACATTGGRVASILYGCVGIPMMIIVLDQLGQFLTEVVKWINYIFEDLILFLGVKSRLMRIKSEKSLRRYIEMSKKFAFVGFSGSLPSKDAVNIVTPAASERNPKIITPEPENEKAETIIEMSEAAVTTSETAEEEKRDPPVLAAIVFTFLWIVASSAVFCLWEDWSYGTSVYFFIISTSTIGFGDVTPDHPEYMAAAFGVVIVGLSLVSVCINVINEWLYNWYMGLLQRMIDEYIESQANGDESAAKDFMTGFNSRAKFLMPLVKKSTGMKVMDKIKQDAKARNIELPAALTDLNPKTGKPTFLGASNAQIDQIIEKAQSEGKLTPTILNPPMSAISIQASIFGDQETAQTQTEISWAFFESRINEAIQADLPITKPKGIDVSIDVRPKMKNTGIQPEVSFILQLEPSRIEKMELESVVLANREAADENEAPEFADQELEKEVGFLRFLKSTGTQFETIAIEESGFQTDERIQISTEVQVQTETSTSENQTEIVERKDTRTQTKLTTCVQTPEELEIERFRLKEERKEEFRRQQKERAEAESGGLFGKRKIILDPEEKRILKEKLVQIRIEEAKEHKLKGTPLVFDIRAEKNVLLGDLKKLRMKSGKLKGKKQRRKTDASASSLEDDVFLESDLESFQKQESETSTPPSFEALGPAVALHPQRVQHVQKQQQQVPQADAFAQLLAAALLRASSSISTSTETPTTSTSTAPEDAIVPEGAIAPESAIPSGGGAPKEPSPPSIVEREDGSKIEIFEGVVTYYNPEGQPVLRQEGFLGEPEKLLLEVAKIQQMIQMKEIPSVQAIQTGTSEAKDFKEQLQAILLEVGIKPKEELTESEEGLESGDIEITGRVLGFEAPPIIIQQVPSITEAVIPLPQQHRLRAPFESLSRDSRDTILIPSTTELIQTPRPETWPEENVVEVTLDIEIIRRSRSEMSSLSAAGANYASVSSAEELPIEELEDLIDYDDLFNELDIGSEQDEIELFMDSVGIQTDLSYFDRISEGMLTDPEKFTFGVQTDLTALDEEKGPQSLLEAFLPKQKTHSVQTTPMVSTEAIQTDALREDKSVGGIVEYDSTESQTSETEVKDASSDPHIIQISTAIQGDLPVIMERQAVQVSIESVTHASDAFVMESERKPLLSQSSVQTDEKTFTDSESQAAIDTSDSSTETEMTQERKSAEVDIQKITADSISQTEIIAETQQMSAAEVNIPKITVETVSQTEVTRNSTAAEVDIQKETSENVSQTKIIAETHQKTTAEVNIPKVTIDSVSQTDSVAETQHKTAVDAEIPKVTIDSVSQTDLITEAQGKTIAEVNIPKITADSDSQTEAISETHEKKAVDANIPKVTIDSISQTDSVAEIQQKTAVDAEIPKVTIDNVSQTELTDEIQQKTAAEVDIQKFTTDNVSQTDSVAEAQQKTSVEAEIPKETVESVRDSPIDDENIRYLIDKSTEQDYDLVMQDATTQHRIARGDFGQQHSPSVKNTSSQYDLEMQQGEGKIAQTGPYPRIRTPSIPEYSNTSMQTDDDESPPIILGASVSVSSSSRESYTSESAEYEESYIEEEESTITETPESEEEEEESSESAPQQPKKVETKIPAFFVESITYTQDIGTQANSINIDVQTQIEKGDFNKDIETQAEIVIMHRQTSLHSEDLEPLESGFSYGGDLSYLWSDFDFVEEGALGDYEEGDEGEEEGEQEIGEAQDDGASEEKFEVFETGVGREATEIRASSAEGTVTPQPILQQQQQQSSQEKETKETESSFFLKEEKRARSVSPQRIREKEAEKLRAKTEINLSDLDESRRERMMDVGIQTGVLARVQHILGKGKTAPGQKQEQQMPEPGVHKITLRKDPKRGISTSSETILERPGPSSTSAPRIRTPFIPPPKLIESAKNTAIHGRFWERQQSVSDLKTRLEKARTSESSSKDEGSTSSLHGFATGRSPPPPEQPGPSGTSPASTTETSKSEKEKEEEKIKKLKKESEK</sequence>
<reference evidence="2" key="1">
    <citation type="submission" date="2022-11" db="UniProtKB">
        <authorList>
            <consortium name="WormBaseParasite"/>
        </authorList>
    </citation>
    <scope>IDENTIFICATION</scope>
</reference>
<evidence type="ECO:0000313" key="1">
    <source>
        <dbReference type="Proteomes" id="UP000887580"/>
    </source>
</evidence>
<accession>A0AC35G7M0</accession>
<evidence type="ECO:0000313" key="2">
    <source>
        <dbReference type="WBParaSite" id="PS1159_v2.g24271.t1"/>
    </source>
</evidence>
<proteinExistence type="predicted"/>
<protein>
    <submittedName>
        <fullName evidence="2">Potassium channel domain-containing protein</fullName>
    </submittedName>
</protein>
<dbReference type="Proteomes" id="UP000887580">
    <property type="component" value="Unplaced"/>
</dbReference>